<sequence>MIVRPHQHWFRRLFVWHGSVLSEILFRLSLNLAMSVVAILCFQWYEALGVKLTLAPFSLLGVAIAIFLGFRNSVSYARFTEARVLWGSLLIVNRSLLRQVKSILPQRPELAQEFAALLIAFSYCLKHQLRGTSMREDLARLLPNHDLKSLESSASPCNRILLLIGQWLGERRQAGEVSDILFQSVDQNINQLSSVLAGCERISNTPIPFAYSLIVHRTVYLFCSLLPFALVPDLHYMTPLVSVFISYTFISLDALAEELEDPFGTAPNDLPLNAMCNVIEINLREMNDETNLPQRLRPDKQFQLN</sequence>
<proteinExistence type="inferred from homology"/>
<evidence type="ECO:0000313" key="10">
    <source>
        <dbReference type="EMBL" id="ORJ26604.1"/>
    </source>
</evidence>
<dbReference type="EMBL" id="MRWE01000006">
    <property type="protein sequence ID" value="ORJ26604.1"/>
    <property type="molecule type" value="Genomic_DNA"/>
</dbReference>
<dbReference type="GO" id="GO:0005886">
    <property type="term" value="C:plasma membrane"/>
    <property type="evidence" value="ECO:0007669"/>
    <property type="project" value="UniProtKB-SubCell"/>
</dbReference>
<reference evidence="10 11" key="1">
    <citation type="journal article" date="2017" name="Int. J. Syst. Evol. Microbiol.">
        <title>Rouxiella badensis sp. nov. and Rouxiella silvae sp. nov. isolated from peat bog soil in Germany and emendation of the genus description.</title>
        <authorList>
            <person name="Le Fleche-Mateos A."/>
            <person name="Kugler J.H."/>
            <person name="Hansen S.H."/>
            <person name="Syldatk C."/>
            <person name="Hausmann R."/>
            <person name="Lomprez F."/>
            <person name="Vandenbogaert M."/>
            <person name="Manuguerra J.C."/>
            <person name="Grimont P.A."/>
        </authorList>
    </citation>
    <scope>NUCLEOTIDE SEQUENCE [LARGE SCALE GENOMIC DNA]</scope>
    <source>
        <strain evidence="10 11">DSM 100043</strain>
    </source>
</reference>
<evidence type="ECO:0000256" key="1">
    <source>
        <dbReference type="ARBA" id="ARBA00004651"/>
    </source>
</evidence>
<dbReference type="AlphaFoldDB" id="A0A1X0WIM9"/>
<keyword evidence="7 9" id="KW-0472">Membrane</keyword>
<evidence type="ECO:0000256" key="9">
    <source>
        <dbReference type="SAM" id="Phobius"/>
    </source>
</evidence>
<evidence type="ECO:0000256" key="8">
    <source>
        <dbReference type="ARBA" id="ARBA00034708"/>
    </source>
</evidence>
<dbReference type="InterPro" id="IPR044669">
    <property type="entry name" value="YneE/VCCN1/2-like"/>
</dbReference>
<dbReference type="PANTHER" id="PTHR33281">
    <property type="entry name" value="UPF0187 PROTEIN YNEE"/>
    <property type="match status" value="1"/>
</dbReference>
<evidence type="ECO:0000256" key="6">
    <source>
        <dbReference type="ARBA" id="ARBA00023065"/>
    </source>
</evidence>
<dbReference type="Proteomes" id="UP000192536">
    <property type="component" value="Unassembled WGS sequence"/>
</dbReference>
<dbReference type="GeneID" id="93564572"/>
<protein>
    <recommendedName>
        <fullName evidence="12">Ibestrophin</fullName>
    </recommendedName>
</protein>
<keyword evidence="3" id="KW-1003">Cell membrane</keyword>
<evidence type="ECO:0000256" key="4">
    <source>
        <dbReference type="ARBA" id="ARBA00022692"/>
    </source>
</evidence>
<evidence type="ECO:0000256" key="2">
    <source>
        <dbReference type="ARBA" id="ARBA00022448"/>
    </source>
</evidence>
<keyword evidence="4 9" id="KW-0812">Transmembrane</keyword>
<keyword evidence="5 9" id="KW-1133">Transmembrane helix</keyword>
<dbReference type="GO" id="GO:0005254">
    <property type="term" value="F:chloride channel activity"/>
    <property type="evidence" value="ECO:0007669"/>
    <property type="project" value="InterPro"/>
</dbReference>
<evidence type="ECO:0000256" key="5">
    <source>
        <dbReference type="ARBA" id="ARBA00022989"/>
    </source>
</evidence>
<comment type="caution">
    <text evidence="10">The sequence shown here is derived from an EMBL/GenBank/DDBJ whole genome shotgun (WGS) entry which is preliminary data.</text>
</comment>
<dbReference type="PANTHER" id="PTHR33281:SF19">
    <property type="entry name" value="VOLTAGE-DEPENDENT ANION CHANNEL-FORMING PROTEIN YNEE"/>
    <property type="match status" value="1"/>
</dbReference>
<gene>
    <name evidence="10" type="ORF">BS640_05640</name>
</gene>
<keyword evidence="2" id="KW-0813">Transport</keyword>
<feature type="transmembrane region" description="Helical" evidence="9">
    <location>
        <begin position="52"/>
        <end position="70"/>
    </location>
</feature>
<evidence type="ECO:0008006" key="12">
    <source>
        <dbReference type="Google" id="ProtNLM"/>
    </source>
</evidence>
<evidence type="ECO:0000256" key="7">
    <source>
        <dbReference type="ARBA" id="ARBA00023136"/>
    </source>
</evidence>
<keyword evidence="6" id="KW-0406">Ion transport</keyword>
<comment type="similarity">
    <text evidence="8">Belongs to the anion channel-forming bestrophin (TC 1.A.46) family.</text>
</comment>
<feature type="transmembrane region" description="Helical" evidence="9">
    <location>
        <begin position="24"/>
        <end position="45"/>
    </location>
</feature>
<name>A0A1X0WIM9_9GAMM</name>
<dbReference type="RefSeq" id="WP_026110474.1">
    <property type="nucleotide sequence ID" value="NZ_CP049603.1"/>
</dbReference>
<evidence type="ECO:0000256" key="3">
    <source>
        <dbReference type="ARBA" id="ARBA00022475"/>
    </source>
</evidence>
<dbReference type="Pfam" id="PF25539">
    <property type="entry name" value="Bestrophin_2"/>
    <property type="match status" value="1"/>
</dbReference>
<accession>A0A1X0WIM9</accession>
<comment type="subcellular location">
    <subcellularLocation>
        <location evidence="1">Cell membrane</location>
        <topology evidence="1">Multi-pass membrane protein</topology>
    </subcellularLocation>
</comment>
<keyword evidence="11" id="KW-1185">Reference proteome</keyword>
<organism evidence="10 11">
    <name type="scientific">Rouxiella badensis</name>
    <dbReference type="NCBI Taxonomy" id="1646377"/>
    <lineage>
        <taxon>Bacteria</taxon>
        <taxon>Pseudomonadati</taxon>
        <taxon>Pseudomonadota</taxon>
        <taxon>Gammaproteobacteria</taxon>
        <taxon>Enterobacterales</taxon>
        <taxon>Yersiniaceae</taxon>
        <taxon>Rouxiella</taxon>
    </lineage>
</organism>
<evidence type="ECO:0000313" key="11">
    <source>
        <dbReference type="Proteomes" id="UP000192536"/>
    </source>
</evidence>